<evidence type="ECO:0000256" key="5">
    <source>
        <dbReference type="ARBA" id="ARBA00022840"/>
    </source>
</evidence>
<evidence type="ECO:0000256" key="4">
    <source>
        <dbReference type="ARBA" id="ARBA00022777"/>
    </source>
</evidence>
<dbReference type="STRING" id="51031.W2TCW0"/>
<feature type="domain" description="Alpha-type protein kinase" evidence="7">
    <location>
        <begin position="120"/>
        <end position="329"/>
    </location>
</feature>
<dbReference type="CDD" id="cd16967">
    <property type="entry name" value="Alpha_kinase_eEF2K"/>
    <property type="match status" value="1"/>
</dbReference>
<gene>
    <name evidence="8" type="ORF">NECAME_09662</name>
</gene>
<dbReference type="EMBL" id="KI659372">
    <property type="protein sequence ID" value="ETN79678.1"/>
    <property type="molecule type" value="Genomic_DNA"/>
</dbReference>
<dbReference type="InterPro" id="IPR047588">
    <property type="entry name" value="eEF2K_a_kinase_dom"/>
</dbReference>
<keyword evidence="6" id="KW-0106">Calcium</keyword>
<dbReference type="InterPro" id="IPR004166">
    <property type="entry name" value="a-kinase_dom"/>
</dbReference>
<dbReference type="Gene3D" id="1.25.40.10">
    <property type="entry name" value="Tetratricopeptide repeat domain"/>
    <property type="match status" value="1"/>
</dbReference>
<dbReference type="FunFam" id="3.20.200.10:FF:000002">
    <property type="entry name" value="Eukaryotic elongation factor 2 kinase"/>
    <property type="match status" value="1"/>
</dbReference>
<dbReference type="GeneID" id="25349691"/>
<protein>
    <recommendedName>
        <fullName evidence="6">Eukaryotic elongation factor 2 kinase</fullName>
        <ecNumber evidence="6">2.7.11.20</ecNumber>
    </recommendedName>
</protein>
<comment type="activity regulation">
    <text evidence="6">Undergoes calcium/calmodulin-dependent intramolecular autophosphorylation, and this results in it becoming partially calcium/calmodulin-independent.</text>
</comment>
<keyword evidence="2 6" id="KW-0808">Transferase</keyword>
<evidence type="ECO:0000256" key="6">
    <source>
        <dbReference type="PIRNR" id="PIRNR038139"/>
    </source>
</evidence>
<evidence type="ECO:0000259" key="7">
    <source>
        <dbReference type="PROSITE" id="PS51158"/>
    </source>
</evidence>
<dbReference type="InterPro" id="IPR011990">
    <property type="entry name" value="TPR-like_helical_dom_sf"/>
</dbReference>
<dbReference type="InterPro" id="IPR011009">
    <property type="entry name" value="Kinase-like_dom_sf"/>
</dbReference>
<accession>W2TCW0</accession>
<dbReference type="OrthoDB" id="301415at2759"/>
<dbReference type="Proteomes" id="UP000053676">
    <property type="component" value="Unassembled WGS sequence"/>
</dbReference>
<dbReference type="PROSITE" id="PS51158">
    <property type="entry name" value="ALPHA_KINASE"/>
    <property type="match status" value="1"/>
</dbReference>
<dbReference type="AlphaFoldDB" id="W2TCW0"/>
<dbReference type="InterPro" id="IPR006597">
    <property type="entry name" value="Sel1-like"/>
</dbReference>
<dbReference type="GO" id="GO:0005524">
    <property type="term" value="F:ATP binding"/>
    <property type="evidence" value="ECO:0007669"/>
    <property type="project" value="UniProtKB-UniRule"/>
</dbReference>
<dbReference type="GO" id="GO:1903013">
    <property type="term" value="P:response to differentiation-inducing factor 1"/>
    <property type="evidence" value="ECO:0007669"/>
    <property type="project" value="TreeGrafter"/>
</dbReference>
<comment type="subunit">
    <text evidence="6">Monomer or homodimer.</text>
</comment>
<proteinExistence type="inferred from homology"/>
<organism evidence="8 9">
    <name type="scientific">Necator americanus</name>
    <name type="common">Human hookworm</name>
    <dbReference type="NCBI Taxonomy" id="51031"/>
    <lineage>
        <taxon>Eukaryota</taxon>
        <taxon>Metazoa</taxon>
        <taxon>Ecdysozoa</taxon>
        <taxon>Nematoda</taxon>
        <taxon>Chromadorea</taxon>
        <taxon>Rhabditida</taxon>
        <taxon>Rhabditina</taxon>
        <taxon>Rhabditomorpha</taxon>
        <taxon>Strongyloidea</taxon>
        <taxon>Ancylostomatidae</taxon>
        <taxon>Bunostominae</taxon>
        <taxon>Necator</taxon>
    </lineage>
</organism>
<dbReference type="OMA" id="CLQMEAK"/>
<evidence type="ECO:0000313" key="8">
    <source>
        <dbReference type="EMBL" id="ETN79678.1"/>
    </source>
</evidence>
<dbReference type="SUPFAM" id="SSF81901">
    <property type="entry name" value="HCP-like"/>
    <property type="match status" value="1"/>
</dbReference>
<dbReference type="PIRSF" id="PIRSF038139">
    <property type="entry name" value="Elongation_factor_2_kinase"/>
    <property type="match status" value="1"/>
</dbReference>
<keyword evidence="9" id="KW-1185">Reference proteome</keyword>
<dbReference type="InterPro" id="IPR051852">
    <property type="entry name" value="Alpha-type_PK"/>
</dbReference>
<dbReference type="GO" id="GO:0005516">
    <property type="term" value="F:calmodulin binding"/>
    <property type="evidence" value="ECO:0007669"/>
    <property type="project" value="UniProtKB-UniRule"/>
</dbReference>
<dbReference type="Gene3D" id="3.20.200.10">
    <property type="entry name" value="MHCK/EF2 kinase"/>
    <property type="match status" value="1"/>
</dbReference>
<dbReference type="Pfam" id="PF02816">
    <property type="entry name" value="Alpha_kinase"/>
    <property type="match status" value="1"/>
</dbReference>
<dbReference type="KEGG" id="nai:NECAME_09662"/>
<evidence type="ECO:0000256" key="2">
    <source>
        <dbReference type="ARBA" id="ARBA00022679"/>
    </source>
</evidence>
<comment type="catalytic activity">
    <reaction evidence="6">
        <text>[translation elongation factor 2] + ATP = [translation elongation factor 2]-phosphate + ADP + H(+)</text>
        <dbReference type="Rhea" id="RHEA:21436"/>
        <dbReference type="Rhea" id="RHEA-COMP:11268"/>
        <dbReference type="Rhea" id="RHEA-COMP:11269"/>
        <dbReference type="ChEBI" id="CHEBI:15378"/>
        <dbReference type="ChEBI" id="CHEBI:30616"/>
        <dbReference type="ChEBI" id="CHEBI:43176"/>
        <dbReference type="ChEBI" id="CHEBI:68546"/>
        <dbReference type="ChEBI" id="CHEBI:456216"/>
        <dbReference type="EC" id="2.7.11.20"/>
    </reaction>
</comment>
<keyword evidence="1 6" id="KW-0723">Serine/threonine-protein kinase</keyword>
<evidence type="ECO:0000256" key="3">
    <source>
        <dbReference type="ARBA" id="ARBA00022741"/>
    </source>
</evidence>
<dbReference type="InterPro" id="IPR017400">
    <property type="entry name" value="eEF-2K"/>
</dbReference>
<evidence type="ECO:0000313" key="9">
    <source>
        <dbReference type="Proteomes" id="UP000053676"/>
    </source>
</evidence>
<keyword evidence="5 6" id="KW-0067">ATP-binding</keyword>
<keyword evidence="3 6" id="KW-0547">Nucleotide-binding</keyword>
<evidence type="ECO:0000256" key="1">
    <source>
        <dbReference type="ARBA" id="ARBA00022527"/>
    </source>
</evidence>
<dbReference type="Pfam" id="PF08238">
    <property type="entry name" value="Sel1"/>
    <property type="match status" value="3"/>
</dbReference>
<dbReference type="PANTHER" id="PTHR45992:SF2">
    <property type="entry name" value="EUKARYOTIC ELONGATION FACTOR 2 KINASE"/>
    <property type="match status" value="1"/>
</dbReference>
<reference evidence="9" key="1">
    <citation type="journal article" date="2014" name="Nat. Genet.">
        <title>Genome of the human hookworm Necator americanus.</title>
        <authorList>
            <person name="Tang Y.T."/>
            <person name="Gao X."/>
            <person name="Rosa B.A."/>
            <person name="Abubucker S."/>
            <person name="Hallsworth-Pepin K."/>
            <person name="Martin J."/>
            <person name="Tyagi R."/>
            <person name="Heizer E."/>
            <person name="Zhang X."/>
            <person name="Bhonagiri-Palsikar V."/>
            <person name="Minx P."/>
            <person name="Warren W.C."/>
            <person name="Wang Q."/>
            <person name="Zhan B."/>
            <person name="Hotez P.J."/>
            <person name="Sternberg P.W."/>
            <person name="Dougall A."/>
            <person name="Gaze S.T."/>
            <person name="Mulvenna J."/>
            <person name="Sotillo J."/>
            <person name="Ranganathan S."/>
            <person name="Rabelo E.M."/>
            <person name="Wilson R.K."/>
            <person name="Felgner P.L."/>
            <person name="Bethony J."/>
            <person name="Hawdon J.M."/>
            <person name="Gasser R.B."/>
            <person name="Loukas A."/>
            <person name="Mitreva M."/>
        </authorList>
    </citation>
    <scope>NUCLEOTIDE SEQUENCE [LARGE SCALE GENOMIC DNA]</scope>
</reference>
<dbReference type="GO" id="GO:0005509">
    <property type="term" value="F:calcium ion binding"/>
    <property type="evidence" value="ECO:0007669"/>
    <property type="project" value="UniProtKB-UniRule"/>
</dbReference>
<sequence>MNRDNVINALQATTVGDNQKVESYLEERTGSQAVGAELASLRTNTSPSDGADWRSFCVLTNEDVHSKAEVNTMDATNSGHITTLMERWRSAARKARKVTTDPWSQFFMYEVPTTRAKRYRYSSIRKTWTEDIVEVRLHQEPFARGAMRECFRLKKLPSNSHCCDWKRAHNYVAKRYIQEVDRSVLFEDVKLQMDAKLWAEEFNRYDPPKKIDIVQICVLEMIDMPSEPLFHLEHFIEGDYIKYNSNSGFVSDVARKTPQAFSHFTFERSGHQMIVVDIQGVGDLYTDPQIHTVVGTDYGDGNLGTRGMALFFHSHLCNDICHSLCLTEFDLSNTERAKIKQEISPISMSQSTVFSRHVSACSAIVPELIQEDAMESLRQRSLSILSHASSVSGTRHELRVSDNLKLHDNDCLCENCLDEIIADLASCTFSEITDDSEYEDEEDLHFPARKVGFHRTGIEHRDRADSLASSVGSSSLGSSSRITRDTEREEYWSVVRRKSIPAGILSAMEMEQLKAESSRIPHQSSILGQIHLDMARYHELGKFVAEEDNEHECAAELGESGINISSLISSVKYDKDSALFHLDIARRCGILEAIITVAQMAFRMPHDLLKDVDDDHIWMGVRGNEEDFDREEFAFELMETAAEMGDRSAMLFVAESFETGRRMGPNAQPSYPDAIKWYEKAVGFTDDSSGEGVVLPRYEVLAKMAELYREGGCGLTRNFELAYNLYTEAAEVAIEAMKGKLANKYFEQAEMCSR</sequence>
<dbReference type="PANTHER" id="PTHR45992">
    <property type="entry name" value="EUKARYOTIC ELONGATION FACTOR 2 KINASE-RELATED"/>
    <property type="match status" value="1"/>
</dbReference>
<dbReference type="GO" id="GO:0031037">
    <property type="term" value="P:myosin II filament disassembly"/>
    <property type="evidence" value="ECO:0007669"/>
    <property type="project" value="TreeGrafter"/>
</dbReference>
<dbReference type="CTD" id="25349691"/>
<dbReference type="SMART" id="SM00811">
    <property type="entry name" value="Alpha_kinase"/>
    <property type="match status" value="1"/>
</dbReference>
<name>W2TCW0_NECAM</name>
<dbReference type="GO" id="GO:0004686">
    <property type="term" value="F:elongation factor-2 kinase activity"/>
    <property type="evidence" value="ECO:0007669"/>
    <property type="project" value="UniProtKB-UniRule"/>
</dbReference>
<comment type="similarity">
    <text evidence="6">Belongs to the protein kinase superfamily. Alpha-type protein kinase family.</text>
</comment>
<keyword evidence="4 6" id="KW-0418">Kinase</keyword>
<dbReference type="Gene3D" id="3.30.200.20">
    <property type="entry name" value="Phosphorylase Kinase, domain 1"/>
    <property type="match status" value="1"/>
</dbReference>
<dbReference type="EC" id="2.7.11.20" evidence="6"/>
<keyword evidence="6" id="KW-0112">Calmodulin-binding</keyword>
<dbReference type="SUPFAM" id="SSF56112">
    <property type="entry name" value="Protein kinase-like (PK-like)"/>
    <property type="match status" value="1"/>
</dbReference>